<sequence length="125" mass="13420">MMLDSPPDAALDTRSSIRQVRASLSKLEEPNGPSWLDFTCFTTNASAPSTRAADRTQANPSPSPSSRQSGIDPAALAAHAFVHLDKHRYVHRGQELVRSGLRRSAVAVCPCCLANDIARTRPAAP</sequence>
<evidence type="ECO:0000313" key="2">
    <source>
        <dbReference type="EMBL" id="MBI5131481.1"/>
    </source>
</evidence>
<name>A0A933W2E6_RHOPL</name>
<organism evidence="2 3">
    <name type="scientific">Rhodopseudomonas palustris</name>
    <dbReference type="NCBI Taxonomy" id="1076"/>
    <lineage>
        <taxon>Bacteria</taxon>
        <taxon>Pseudomonadati</taxon>
        <taxon>Pseudomonadota</taxon>
        <taxon>Alphaproteobacteria</taxon>
        <taxon>Hyphomicrobiales</taxon>
        <taxon>Nitrobacteraceae</taxon>
        <taxon>Rhodopseudomonas</taxon>
    </lineage>
</organism>
<evidence type="ECO:0000256" key="1">
    <source>
        <dbReference type="SAM" id="MobiDB-lite"/>
    </source>
</evidence>
<dbReference type="Proteomes" id="UP000782519">
    <property type="component" value="Unassembled WGS sequence"/>
</dbReference>
<gene>
    <name evidence="2" type="ORF">HZA66_18750</name>
</gene>
<protein>
    <submittedName>
        <fullName evidence="2">TniQ family protein</fullName>
    </submittedName>
</protein>
<accession>A0A933W2E6</accession>
<feature type="region of interest" description="Disordered" evidence="1">
    <location>
        <begin position="47"/>
        <end position="72"/>
    </location>
</feature>
<reference evidence="2" key="1">
    <citation type="submission" date="2020-07" db="EMBL/GenBank/DDBJ databases">
        <title>Huge and variable diversity of episymbiotic CPR bacteria and DPANN archaea in groundwater ecosystems.</title>
        <authorList>
            <person name="He C.Y."/>
            <person name="Keren R."/>
            <person name="Whittaker M."/>
            <person name="Farag I.F."/>
            <person name="Doudna J."/>
            <person name="Cate J.H.D."/>
            <person name="Banfield J.F."/>
        </authorList>
    </citation>
    <scope>NUCLEOTIDE SEQUENCE</scope>
    <source>
        <strain evidence="2">NC_groundwater_1818_Pr3_B-0.1um_66_35</strain>
    </source>
</reference>
<feature type="compositionally biased region" description="Polar residues" evidence="1">
    <location>
        <begin position="56"/>
        <end position="69"/>
    </location>
</feature>
<proteinExistence type="predicted"/>
<comment type="caution">
    <text evidence="2">The sequence shown here is derived from an EMBL/GenBank/DDBJ whole genome shotgun (WGS) entry which is preliminary data.</text>
</comment>
<evidence type="ECO:0000313" key="3">
    <source>
        <dbReference type="Proteomes" id="UP000782519"/>
    </source>
</evidence>
<dbReference type="EMBL" id="JACRJB010000053">
    <property type="protein sequence ID" value="MBI5131481.1"/>
    <property type="molecule type" value="Genomic_DNA"/>
</dbReference>
<dbReference type="AlphaFoldDB" id="A0A933W2E6"/>